<accession>A0ABZ0VQ89</accession>
<name>A0ABZ0VQ89_9HYPH</name>
<dbReference type="EMBL" id="CP139858">
    <property type="protein sequence ID" value="WQB99637.1"/>
    <property type="molecule type" value="Genomic_DNA"/>
</dbReference>
<organism evidence="1 2">
    <name type="scientific">Mesorhizobium huakuii</name>
    <dbReference type="NCBI Taxonomy" id="28104"/>
    <lineage>
        <taxon>Bacteria</taxon>
        <taxon>Pseudomonadati</taxon>
        <taxon>Pseudomonadota</taxon>
        <taxon>Alphaproteobacteria</taxon>
        <taxon>Hyphomicrobiales</taxon>
        <taxon>Phyllobacteriaceae</taxon>
        <taxon>Mesorhizobium</taxon>
    </lineage>
</organism>
<sequence length="209" mass="23118">MKLWRSKIDRIGASERSQRREVKSWRYRVKGTLGSAMMIMERLEHDFGRILSGPDIQRHVVGRMVSANRVSIAPADDNALKTRLRAELLLQAQTELPITYARLAESTVGSVVPDVIRDALEQLMDDDADEGLPLLAAVAVKALQPGLPAAWFFRKAKDIGLFVGDPADLEAYAFHAREFYRAISLHAGLSHWGQASARTLPPAPPPAGR</sequence>
<reference evidence="1 2" key="1">
    <citation type="submission" date="2023-11" db="EMBL/GenBank/DDBJ databases">
        <authorList>
            <person name="Panchal A.K."/>
            <person name="Meaney J.S."/>
            <person name="Karas B.J."/>
            <person name="diCenzo G.C."/>
        </authorList>
    </citation>
    <scope>NUCLEOTIDE SEQUENCE [LARGE SCALE GENOMIC DNA]</scope>
    <source>
        <strain evidence="1 2">NZP2235</strain>
    </source>
</reference>
<evidence type="ECO:0000313" key="2">
    <source>
        <dbReference type="Proteomes" id="UP001322481"/>
    </source>
</evidence>
<protein>
    <submittedName>
        <fullName evidence="1">Uncharacterized protein</fullName>
    </submittedName>
</protein>
<dbReference type="Proteomes" id="UP001322481">
    <property type="component" value="Chromosome"/>
</dbReference>
<gene>
    <name evidence="1" type="ORF">U0R22_003825</name>
</gene>
<dbReference type="RefSeq" id="WP_322414418.1">
    <property type="nucleotide sequence ID" value="NZ_CP139858.1"/>
</dbReference>
<keyword evidence="2" id="KW-1185">Reference proteome</keyword>
<proteinExistence type="predicted"/>
<evidence type="ECO:0000313" key="1">
    <source>
        <dbReference type="EMBL" id="WQB99637.1"/>
    </source>
</evidence>